<evidence type="ECO:0008006" key="7">
    <source>
        <dbReference type="Google" id="ProtNLM"/>
    </source>
</evidence>
<dbReference type="Pfam" id="PF13041">
    <property type="entry name" value="PPR_2"/>
    <property type="match status" value="1"/>
</dbReference>
<feature type="compositionally biased region" description="Polar residues" evidence="4">
    <location>
        <begin position="322"/>
        <end position="332"/>
    </location>
</feature>
<protein>
    <recommendedName>
        <fullName evidence="7">Pentatricopeptide repeat-containing protein</fullName>
    </recommendedName>
</protein>
<organism evidence="5 6">
    <name type="scientific">Rhododendron griersonianum</name>
    <dbReference type="NCBI Taxonomy" id="479676"/>
    <lineage>
        <taxon>Eukaryota</taxon>
        <taxon>Viridiplantae</taxon>
        <taxon>Streptophyta</taxon>
        <taxon>Embryophyta</taxon>
        <taxon>Tracheophyta</taxon>
        <taxon>Spermatophyta</taxon>
        <taxon>Magnoliopsida</taxon>
        <taxon>eudicotyledons</taxon>
        <taxon>Gunneridae</taxon>
        <taxon>Pentapetalae</taxon>
        <taxon>asterids</taxon>
        <taxon>Ericales</taxon>
        <taxon>Ericaceae</taxon>
        <taxon>Ericoideae</taxon>
        <taxon>Rhodoreae</taxon>
        <taxon>Rhododendron</taxon>
    </lineage>
</organism>
<dbReference type="InterPro" id="IPR002885">
    <property type="entry name" value="PPR_rpt"/>
</dbReference>
<dbReference type="NCBIfam" id="TIGR00756">
    <property type="entry name" value="PPR"/>
    <property type="match status" value="3"/>
</dbReference>
<feature type="compositionally biased region" description="Basic and acidic residues" evidence="4">
    <location>
        <begin position="440"/>
        <end position="458"/>
    </location>
</feature>
<dbReference type="Proteomes" id="UP000823749">
    <property type="component" value="Chromosome 12"/>
</dbReference>
<comment type="caution">
    <text evidence="5">The sequence shown here is derived from an EMBL/GenBank/DDBJ whole genome shotgun (WGS) entry which is preliminary data.</text>
</comment>
<keyword evidence="2" id="KW-0677">Repeat</keyword>
<accession>A0AAV6I0N2</accession>
<evidence type="ECO:0000256" key="4">
    <source>
        <dbReference type="SAM" id="MobiDB-lite"/>
    </source>
</evidence>
<dbReference type="InterPro" id="IPR011990">
    <property type="entry name" value="TPR-like_helical_dom_sf"/>
</dbReference>
<feature type="compositionally biased region" description="Basic and acidic residues" evidence="4">
    <location>
        <begin position="333"/>
        <end position="355"/>
    </location>
</feature>
<reference evidence="5" key="1">
    <citation type="submission" date="2020-08" db="EMBL/GenBank/DDBJ databases">
        <title>Plant Genome Project.</title>
        <authorList>
            <person name="Zhang R.-G."/>
        </authorList>
    </citation>
    <scope>NUCLEOTIDE SEQUENCE</scope>
    <source>
        <strain evidence="5">WSP0</strain>
        <tissue evidence="5">Leaf</tissue>
    </source>
</reference>
<feature type="region of interest" description="Disordered" evidence="4">
    <location>
        <begin position="321"/>
        <end position="475"/>
    </location>
</feature>
<keyword evidence="6" id="KW-1185">Reference proteome</keyword>
<proteinExistence type="inferred from homology"/>
<gene>
    <name evidence="5" type="ORF">RHGRI_033583</name>
</gene>
<sequence length="712" mass="78896">MACSSSSPQGLKSPNLTPLSPNLINLRLAPRAGRSPIPNDPTSITASSHLSFKVLSSTIQVLGSYPEQLVRQAVQRLMEDRTIQPLRDGNIRADGRDHHAIHVPEEIQRIGAMTRKHKATYVGSGKENSEIQPLRDGNIRAEIRDGRDHHVVHVHEEMQRIRAMARKRKATYVGSGKENSEAQPLHEINIGAARDEHCANIGNNVRIREDTQRADTTTQARQKSSYADKGKGLLTYANENDTSLVLFLHNTLYGGRISADPLVIIMMAASRRLRYSNLILYGSLSSDCSAALPPFSTKLRSFASTDIGYGGGGRGARFFRTASENKPSVSGKNDSRVHEYEDDQRMLPNRDRRPPPEPIPNRPLRAEKPIYQSEQNLPSRGSHGPHRGGYEKSTTGTSSELFRFDKLGDDCGDKEENTKKQQQYPRYSQPKPSGFAGENQGRDFLDKFGVDRGDKGENTRQGYPRYSQPKASAFEGEKQGHDFLDKFKLGFDKGEKQLPGAASAEKEEGGGEMKAAAADDKLPPPPDADEIFKKLKETGLIPNAVAMLDGLCKDGLVQEAMKLFSLMREKGTIPEVVIYTAVVEGFCKAQKLDDAKRIFGKMKSNGISPNAFSYTVLIRGLCKGKRLEDAVEICVEMLDAGHSPNLATFTGLVDAFCREKGLEEAQSVIRALTQKGFYFDEKLVREYLDKKGPFLPLVWEAIFGKKSSEKLF</sequence>
<dbReference type="Gene3D" id="1.25.40.10">
    <property type="entry name" value="Tetratricopeptide repeat domain"/>
    <property type="match status" value="2"/>
</dbReference>
<evidence type="ECO:0000313" key="6">
    <source>
        <dbReference type="Proteomes" id="UP000823749"/>
    </source>
</evidence>
<name>A0AAV6I0N2_9ERIC</name>
<feature type="region of interest" description="Disordered" evidence="4">
    <location>
        <begin position="497"/>
        <end position="525"/>
    </location>
</feature>
<dbReference type="PANTHER" id="PTHR47941">
    <property type="entry name" value="PENTATRICOPEPTIDE REPEAT-CONTAINING PROTEIN 3, MITOCHONDRIAL"/>
    <property type="match status" value="1"/>
</dbReference>
<feature type="repeat" description="PPR" evidence="3">
    <location>
        <begin position="540"/>
        <end position="574"/>
    </location>
</feature>
<dbReference type="Pfam" id="PF01535">
    <property type="entry name" value="PPR"/>
    <property type="match status" value="2"/>
</dbReference>
<feature type="compositionally biased region" description="Basic and acidic residues" evidence="4">
    <location>
        <begin position="504"/>
        <end position="522"/>
    </location>
</feature>
<feature type="repeat" description="PPR" evidence="3">
    <location>
        <begin position="645"/>
        <end position="679"/>
    </location>
</feature>
<dbReference type="AlphaFoldDB" id="A0AAV6I0N2"/>
<feature type="compositionally biased region" description="Basic and acidic residues" evidence="4">
    <location>
        <begin position="402"/>
        <end position="419"/>
    </location>
</feature>
<dbReference type="PROSITE" id="PS51375">
    <property type="entry name" value="PPR"/>
    <property type="match status" value="4"/>
</dbReference>
<feature type="repeat" description="PPR" evidence="3">
    <location>
        <begin position="610"/>
        <end position="644"/>
    </location>
</feature>
<evidence type="ECO:0000313" key="5">
    <source>
        <dbReference type="EMBL" id="KAG5521072.1"/>
    </source>
</evidence>
<feature type="repeat" description="PPR" evidence="3">
    <location>
        <begin position="575"/>
        <end position="609"/>
    </location>
</feature>
<comment type="similarity">
    <text evidence="1">Belongs to the PPR family. P subfamily.</text>
</comment>
<dbReference type="EMBL" id="JACTNZ010000012">
    <property type="protein sequence ID" value="KAG5521072.1"/>
    <property type="molecule type" value="Genomic_DNA"/>
</dbReference>
<evidence type="ECO:0000256" key="3">
    <source>
        <dbReference type="PROSITE-ProRule" id="PRU00708"/>
    </source>
</evidence>
<evidence type="ECO:0000256" key="2">
    <source>
        <dbReference type="ARBA" id="ARBA00022737"/>
    </source>
</evidence>
<evidence type="ECO:0000256" key="1">
    <source>
        <dbReference type="ARBA" id="ARBA00007626"/>
    </source>
</evidence>